<reference evidence="1 2" key="1">
    <citation type="submission" date="2020-04" db="EMBL/GenBank/DDBJ databases">
        <title>Molecular characterization of pseudomonads from Agaricus bisporus reveal novel blotch 2 pathogens in Western Europe.</title>
        <authorList>
            <person name="Taparia T."/>
            <person name="Krijger M."/>
            <person name="Haynes E."/>
            <person name="Elpinstone J.G."/>
            <person name="Noble R."/>
            <person name="Van Der Wolf J."/>
        </authorList>
    </citation>
    <scope>NUCLEOTIDE SEQUENCE [LARGE SCALE GENOMIC DNA]</scope>
    <source>
        <strain evidence="1 2">H7001</strain>
    </source>
</reference>
<accession>A0A7Y7XH92</accession>
<comment type="caution">
    <text evidence="1">The sequence shown here is derived from an EMBL/GenBank/DDBJ whole genome shotgun (WGS) entry which is preliminary data.</text>
</comment>
<dbReference type="Proteomes" id="UP000539985">
    <property type="component" value="Unassembled WGS sequence"/>
</dbReference>
<gene>
    <name evidence="1" type="ORF">HX882_27030</name>
</gene>
<organism evidence="1 2">
    <name type="scientific">Pseudomonas gingeri</name>
    <dbReference type="NCBI Taxonomy" id="117681"/>
    <lineage>
        <taxon>Bacteria</taxon>
        <taxon>Pseudomonadati</taxon>
        <taxon>Pseudomonadota</taxon>
        <taxon>Gammaproteobacteria</taxon>
        <taxon>Pseudomonadales</taxon>
        <taxon>Pseudomonadaceae</taxon>
        <taxon>Pseudomonas</taxon>
    </lineage>
</organism>
<proteinExistence type="predicted"/>
<evidence type="ECO:0000313" key="1">
    <source>
        <dbReference type="EMBL" id="NWB99546.1"/>
    </source>
</evidence>
<evidence type="ECO:0000313" key="2">
    <source>
        <dbReference type="Proteomes" id="UP000539985"/>
    </source>
</evidence>
<dbReference type="AlphaFoldDB" id="A0A7Y7XH92"/>
<sequence length="183" mass="20383">MDAFQRQFTVICTGVMRLPEESPQFGCYTITAAYEVGHGGLIEEAIALCTSRFNELHRYPKLSEAASFDPRTVEVYYTRPEVSQQGTSVCDCGDVQRVLSGVVTASEIVWRRPCRTADEALLLKAQIEALLEHADESLRSDAFDSARLARRKARELKGFLVSPRWRALALKALNATGVTCCTY</sequence>
<dbReference type="EMBL" id="JACAQB010000024">
    <property type="protein sequence ID" value="NWB99546.1"/>
    <property type="molecule type" value="Genomic_DNA"/>
</dbReference>
<name>A0A7Y7XH92_9PSED</name>
<protein>
    <submittedName>
        <fullName evidence="1">Uncharacterized protein</fullName>
    </submittedName>
</protein>